<evidence type="ECO:0000256" key="1">
    <source>
        <dbReference type="SAM" id="Phobius"/>
    </source>
</evidence>
<organism evidence="2 3">
    <name type="scientific">Eleusine coracana subsp. coracana</name>
    <dbReference type="NCBI Taxonomy" id="191504"/>
    <lineage>
        <taxon>Eukaryota</taxon>
        <taxon>Viridiplantae</taxon>
        <taxon>Streptophyta</taxon>
        <taxon>Embryophyta</taxon>
        <taxon>Tracheophyta</taxon>
        <taxon>Spermatophyta</taxon>
        <taxon>Magnoliopsida</taxon>
        <taxon>Liliopsida</taxon>
        <taxon>Poales</taxon>
        <taxon>Poaceae</taxon>
        <taxon>PACMAD clade</taxon>
        <taxon>Chloridoideae</taxon>
        <taxon>Cynodonteae</taxon>
        <taxon>Eleusininae</taxon>
        <taxon>Eleusine</taxon>
    </lineage>
</organism>
<feature type="transmembrane region" description="Helical" evidence="1">
    <location>
        <begin position="51"/>
        <end position="71"/>
    </location>
</feature>
<keyword evidence="3" id="KW-1185">Reference proteome</keyword>
<proteinExistence type="predicted"/>
<reference evidence="2" key="1">
    <citation type="journal article" date="2018" name="DNA Res.">
        <title>Multiple hybrid de novo genome assembly of finger millet, an orphan allotetraploid crop.</title>
        <authorList>
            <person name="Hatakeyama M."/>
            <person name="Aluri S."/>
            <person name="Balachadran M.T."/>
            <person name="Sivarajan S.R."/>
            <person name="Patrignani A."/>
            <person name="Gruter S."/>
            <person name="Poveda L."/>
            <person name="Shimizu-Inatsugi R."/>
            <person name="Baeten J."/>
            <person name="Francoijs K.J."/>
            <person name="Nataraja K.N."/>
            <person name="Reddy Y.A.N."/>
            <person name="Phadnis S."/>
            <person name="Ravikumar R.L."/>
            <person name="Schlapbach R."/>
            <person name="Sreeman S.M."/>
            <person name="Shimizu K.K."/>
        </authorList>
    </citation>
    <scope>NUCLEOTIDE SEQUENCE</scope>
</reference>
<accession>A0AAV5D4J1</accession>
<reference evidence="2" key="2">
    <citation type="submission" date="2021-12" db="EMBL/GenBank/DDBJ databases">
        <title>Resequencing data analysis of finger millet.</title>
        <authorList>
            <person name="Hatakeyama M."/>
            <person name="Aluri S."/>
            <person name="Balachadran M.T."/>
            <person name="Sivarajan S.R."/>
            <person name="Poveda L."/>
            <person name="Shimizu-Inatsugi R."/>
            <person name="Schlapbach R."/>
            <person name="Sreeman S.M."/>
            <person name="Shimizu K.K."/>
        </authorList>
    </citation>
    <scope>NUCLEOTIDE SEQUENCE</scope>
</reference>
<gene>
    <name evidence="2" type="primary">ga23568</name>
    <name evidence="2" type="ORF">PR202_ga23568</name>
</gene>
<name>A0AAV5D4J1_ELECO</name>
<comment type="caution">
    <text evidence="2">The sequence shown here is derived from an EMBL/GenBank/DDBJ whole genome shotgun (WGS) entry which is preliminary data.</text>
</comment>
<dbReference type="AlphaFoldDB" id="A0AAV5D4J1"/>
<dbReference type="EMBL" id="BQKI01000012">
    <property type="protein sequence ID" value="GJN05894.1"/>
    <property type="molecule type" value="Genomic_DNA"/>
</dbReference>
<sequence>MAAAVEHGGDYLRRFVAETEWYNEIVLSAVAPGDWWRGLPHPVQSWLRNCIGGYLLYFISGFLWCFVIYYWKRHAYIPKGPHLSPLPSRFCRCCS</sequence>
<protein>
    <submittedName>
        <fullName evidence="2">Uncharacterized protein</fullName>
    </submittedName>
</protein>
<keyword evidence="1" id="KW-0472">Membrane</keyword>
<evidence type="ECO:0000313" key="3">
    <source>
        <dbReference type="Proteomes" id="UP001054889"/>
    </source>
</evidence>
<keyword evidence="1" id="KW-0812">Transmembrane</keyword>
<keyword evidence="1" id="KW-1133">Transmembrane helix</keyword>
<dbReference type="Proteomes" id="UP001054889">
    <property type="component" value="Unassembled WGS sequence"/>
</dbReference>
<evidence type="ECO:0000313" key="2">
    <source>
        <dbReference type="EMBL" id="GJN05894.1"/>
    </source>
</evidence>